<organism evidence="1">
    <name type="scientific">marine sediment metagenome</name>
    <dbReference type="NCBI Taxonomy" id="412755"/>
    <lineage>
        <taxon>unclassified sequences</taxon>
        <taxon>metagenomes</taxon>
        <taxon>ecological metagenomes</taxon>
    </lineage>
</organism>
<protein>
    <submittedName>
        <fullName evidence="1">Uncharacterized protein</fullName>
    </submittedName>
</protein>
<sequence length="102" mass="11826">MTLGELAFACYIFDKIDKDNFAKFLEAAKCLDLNKDKDCVTLIELLNSYWGCRRPEVSHKKAGKKLKTWHNNWADQLFDKGKNLCKLKKKDLDLAANAYEDH</sequence>
<dbReference type="AlphaFoldDB" id="X1U1V5"/>
<reference evidence="1" key="1">
    <citation type="journal article" date="2014" name="Front. Microbiol.">
        <title>High frequency of phylogenetically diverse reductive dehalogenase-homologous genes in deep subseafloor sedimentary metagenomes.</title>
        <authorList>
            <person name="Kawai M."/>
            <person name="Futagami T."/>
            <person name="Toyoda A."/>
            <person name="Takaki Y."/>
            <person name="Nishi S."/>
            <person name="Hori S."/>
            <person name="Arai W."/>
            <person name="Tsubouchi T."/>
            <person name="Morono Y."/>
            <person name="Uchiyama I."/>
            <person name="Ito T."/>
            <person name="Fujiyama A."/>
            <person name="Inagaki F."/>
            <person name="Takami H."/>
        </authorList>
    </citation>
    <scope>NUCLEOTIDE SEQUENCE</scope>
    <source>
        <strain evidence="1">Expedition CK06-06</strain>
    </source>
</reference>
<comment type="caution">
    <text evidence="1">The sequence shown here is derived from an EMBL/GenBank/DDBJ whole genome shotgun (WGS) entry which is preliminary data.</text>
</comment>
<accession>X1U1V5</accession>
<evidence type="ECO:0000313" key="1">
    <source>
        <dbReference type="EMBL" id="GAI86284.1"/>
    </source>
</evidence>
<gene>
    <name evidence="1" type="ORF">S12H4_17633</name>
</gene>
<name>X1U1V5_9ZZZZ</name>
<dbReference type="EMBL" id="BARW01008640">
    <property type="protein sequence ID" value="GAI86284.1"/>
    <property type="molecule type" value="Genomic_DNA"/>
</dbReference>
<proteinExistence type="predicted"/>